<feature type="transmembrane region" description="Helical" evidence="2">
    <location>
        <begin position="74"/>
        <end position="94"/>
    </location>
</feature>
<sequence length="203" mass="22448">MDIVGLLSSLNKIALVAFLITLGFLIYELILLTKIGKSKTKPQVPKFQEGSYLLDLNKHLVESEIQKKIKKNKFALIILTGLLIFFGFITWIGYASLRSSRAKKNQLAPSPTIYRVIAKNNPSPTPEPIPTEIPNPTEIPTLTEAPTPTEIPITEPISPTIEETSTPSPSPTVIEQLPQTGYLNNLLILFSVAGLVIFFSFLF</sequence>
<feature type="compositionally biased region" description="Low complexity" evidence="1">
    <location>
        <begin position="134"/>
        <end position="173"/>
    </location>
</feature>
<evidence type="ECO:0000313" key="3">
    <source>
        <dbReference type="EMBL" id="OGK25043.1"/>
    </source>
</evidence>
<evidence type="ECO:0000256" key="2">
    <source>
        <dbReference type="SAM" id="Phobius"/>
    </source>
</evidence>
<reference evidence="3 4" key="1">
    <citation type="journal article" date="2016" name="Nat. Commun.">
        <title>Thousands of microbial genomes shed light on interconnected biogeochemical processes in an aquifer system.</title>
        <authorList>
            <person name="Anantharaman K."/>
            <person name="Brown C.T."/>
            <person name="Hug L.A."/>
            <person name="Sharon I."/>
            <person name="Castelle C.J."/>
            <person name="Probst A.J."/>
            <person name="Thomas B.C."/>
            <person name="Singh A."/>
            <person name="Wilkins M.J."/>
            <person name="Karaoz U."/>
            <person name="Brodie E.L."/>
            <person name="Williams K.H."/>
            <person name="Hubbard S.S."/>
            <person name="Banfield J.F."/>
        </authorList>
    </citation>
    <scope>NUCLEOTIDE SEQUENCE [LARGE SCALE GENOMIC DNA]</scope>
</reference>
<proteinExistence type="predicted"/>
<gene>
    <name evidence="3" type="ORF">A3C25_03230</name>
</gene>
<feature type="region of interest" description="Disordered" evidence="1">
    <location>
        <begin position="121"/>
        <end position="173"/>
    </location>
</feature>
<name>A0A1F7H1W7_9BACT</name>
<dbReference type="Proteomes" id="UP000177913">
    <property type="component" value="Unassembled WGS sequence"/>
</dbReference>
<keyword evidence="2" id="KW-0812">Transmembrane</keyword>
<organism evidence="3 4">
    <name type="scientific">Candidatus Roizmanbacteria bacterium RIFCSPHIGHO2_02_FULL_38_11</name>
    <dbReference type="NCBI Taxonomy" id="1802039"/>
    <lineage>
        <taxon>Bacteria</taxon>
        <taxon>Candidatus Roizmaniibacteriota</taxon>
    </lineage>
</organism>
<evidence type="ECO:0000313" key="4">
    <source>
        <dbReference type="Proteomes" id="UP000177913"/>
    </source>
</evidence>
<feature type="transmembrane region" description="Helical" evidence="2">
    <location>
        <begin position="182"/>
        <end position="202"/>
    </location>
</feature>
<keyword evidence="2" id="KW-0472">Membrane</keyword>
<dbReference type="AlphaFoldDB" id="A0A1F7H1W7"/>
<accession>A0A1F7H1W7</accession>
<feature type="transmembrane region" description="Helical" evidence="2">
    <location>
        <begin position="12"/>
        <end position="32"/>
    </location>
</feature>
<feature type="compositionally biased region" description="Pro residues" evidence="1">
    <location>
        <begin position="123"/>
        <end position="133"/>
    </location>
</feature>
<dbReference type="EMBL" id="MFZO01000019">
    <property type="protein sequence ID" value="OGK25043.1"/>
    <property type="molecule type" value="Genomic_DNA"/>
</dbReference>
<evidence type="ECO:0000256" key="1">
    <source>
        <dbReference type="SAM" id="MobiDB-lite"/>
    </source>
</evidence>
<protein>
    <submittedName>
        <fullName evidence="3">Uncharacterized protein</fullName>
    </submittedName>
</protein>
<keyword evidence="2" id="KW-1133">Transmembrane helix</keyword>
<comment type="caution">
    <text evidence="3">The sequence shown here is derived from an EMBL/GenBank/DDBJ whole genome shotgun (WGS) entry which is preliminary data.</text>
</comment>